<organism evidence="2 3">
    <name type="scientific">Curvularia kusanoi</name>
    <name type="common">Cochliobolus kusanoi</name>
    <dbReference type="NCBI Taxonomy" id="90978"/>
    <lineage>
        <taxon>Eukaryota</taxon>
        <taxon>Fungi</taxon>
        <taxon>Dikarya</taxon>
        <taxon>Ascomycota</taxon>
        <taxon>Pezizomycotina</taxon>
        <taxon>Dothideomycetes</taxon>
        <taxon>Pleosporomycetidae</taxon>
        <taxon>Pleosporales</taxon>
        <taxon>Pleosporineae</taxon>
        <taxon>Pleosporaceae</taxon>
        <taxon>Curvularia</taxon>
    </lineage>
</organism>
<gene>
    <name evidence="2" type="ORF">E8E13_010659</name>
</gene>
<comment type="caution">
    <text evidence="2">The sequence shown here is derived from an EMBL/GenBank/DDBJ whole genome shotgun (WGS) entry which is preliminary data.</text>
</comment>
<keyword evidence="3" id="KW-1185">Reference proteome</keyword>
<evidence type="ECO:0000313" key="3">
    <source>
        <dbReference type="Proteomes" id="UP000801428"/>
    </source>
</evidence>
<dbReference type="EMBL" id="SWKU01000007">
    <property type="protein sequence ID" value="KAF3005177.1"/>
    <property type="molecule type" value="Genomic_DNA"/>
</dbReference>
<reference evidence="2" key="1">
    <citation type="submission" date="2019-04" db="EMBL/GenBank/DDBJ databases">
        <title>Sequencing of skin fungus with MAO and IRED activity.</title>
        <authorList>
            <person name="Marsaioli A.J."/>
            <person name="Bonatto J.M.C."/>
            <person name="Reis Junior O."/>
        </authorList>
    </citation>
    <scope>NUCLEOTIDE SEQUENCE</scope>
    <source>
        <strain evidence="2">30M1</strain>
    </source>
</reference>
<sequence>MVNFIESDHEDSASHYSYEPGQSSPGFVHTPSPLRTAAVRAHSPVRKYARMDLGYLSDVAEGDETEDLDELEAESQRYAPLETQVQDEHQDAIWDEVPECEDVGLLRGEAMMINSRLPRIGDKNETQPFLPVIQTSPPKLH</sequence>
<evidence type="ECO:0000256" key="1">
    <source>
        <dbReference type="SAM" id="MobiDB-lite"/>
    </source>
</evidence>
<accession>A0A9P4THL3</accession>
<dbReference type="Proteomes" id="UP000801428">
    <property type="component" value="Unassembled WGS sequence"/>
</dbReference>
<evidence type="ECO:0000313" key="2">
    <source>
        <dbReference type="EMBL" id="KAF3005177.1"/>
    </source>
</evidence>
<feature type="region of interest" description="Disordered" evidence="1">
    <location>
        <begin position="1"/>
        <end position="32"/>
    </location>
</feature>
<dbReference type="AlphaFoldDB" id="A0A9P4THL3"/>
<protein>
    <submittedName>
        <fullName evidence="2">Uncharacterized protein</fullName>
    </submittedName>
</protein>
<name>A0A9P4THL3_CURKU</name>
<feature type="region of interest" description="Disordered" evidence="1">
    <location>
        <begin position="119"/>
        <end position="141"/>
    </location>
</feature>
<feature type="compositionally biased region" description="Basic and acidic residues" evidence="1">
    <location>
        <begin position="1"/>
        <end position="13"/>
    </location>
</feature>
<proteinExistence type="predicted"/>